<evidence type="ECO:0000313" key="4">
    <source>
        <dbReference type="Proteomes" id="UP000295706"/>
    </source>
</evidence>
<proteinExistence type="predicted"/>
<feature type="transmembrane region" description="Helical" evidence="1">
    <location>
        <begin position="145"/>
        <end position="165"/>
    </location>
</feature>
<feature type="transmembrane region" description="Helical" evidence="1">
    <location>
        <begin position="62"/>
        <end position="83"/>
    </location>
</feature>
<dbReference type="AlphaFoldDB" id="A0A4R4KRG3"/>
<keyword evidence="1" id="KW-0812">Transmembrane</keyword>
<keyword evidence="4" id="KW-1185">Reference proteome</keyword>
<feature type="domain" description="VTT" evidence="2">
    <location>
        <begin position="48"/>
        <end position="164"/>
    </location>
</feature>
<dbReference type="OrthoDB" id="6194207at2"/>
<feature type="transmembrane region" description="Helical" evidence="1">
    <location>
        <begin position="116"/>
        <end position="138"/>
    </location>
</feature>
<dbReference type="Pfam" id="PF09335">
    <property type="entry name" value="VTT_dom"/>
    <property type="match status" value="1"/>
</dbReference>
<keyword evidence="1" id="KW-0472">Membrane</keyword>
<dbReference type="InterPro" id="IPR032816">
    <property type="entry name" value="VTT_dom"/>
</dbReference>
<dbReference type="Proteomes" id="UP000295706">
    <property type="component" value="Unassembled WGS sequence"/>
</dbReference>
<name>A0A4R4KRG3_9BACT</name>
<protein>
    <recommendedName>
        <fullName evidence="2">VTT domain-containing protein</fullName>
    </recommendedName>
</protein>
<sequence length="206" mass="23089">MTIVPLFTSSLLTGWAITHEQLLAEWPLETWMLATIGLAVASALALSPPTFLALVYGYFLGWIALPFLFLLNLMAILVVYTVARRMRSGSMLLHLQRAYPQVHRLLQRFEENQLRLIFFAKLSPVLPFAVTNLFFVLAGAQLRQVLLGGTLGMVPRTVLAVWVGLEAREISYLLAHPNEDLASKLLLIVLIIASTLGIAWFFKKKK</sequence>
<dbReference type="EMBL" id="SMJU01000001">
    <property type="protein sequence ID" value="TDB69259.1"/>
    <property type="molecule type" value="Genomic_DNA"/>
</dbReference>
<keyword evidence="1" id="KW-1133">Transmembrane helix</keyword>
<evidence type="ECO:0000259" key="2">
    <source>
        <dbReference type="Pfam" id="PF09335"/>
    </source>
</evidence>
<feature type="transmembrane region" description="Helical" evidence="1">
    <location>
        <begin position="32"/>
        <end position="55"/>
    </location>
</feature>
<comment type="caution">
    <text evidence="3">The sequence shown here is derived from an EMBL/GenBank/DDBJ whole genome shotgun (WGS) entry which is preliminary data.</text>
</comment>
<evidence type="ECO:0000313" key="3">
    <source>
        <dbReference type="EMBL" id="TDB69259.1"/>
    </source>
</evidence>
<gene>
    <name evidence="3" type="ORF">EZE20_01415</name>
</gene>
<organism evidence="3 4">
    <name type="scientific">Arundinibacter roseus</name>
    <dbReference type="NCBI Taxonomy" id="2070510"/>
    <lineage>
        <taxon>Bacteria</taxon>
        <taxon>Pseudomonadati</taxon>
        <taxon>Bacteroidota</taxon>
        <taxon>Cytophagia</taxon>
        <taxon>Cytophagales</taxon>
        <taxon>Spirosomataceae</taxon>
        <taxon>Arundinibacter</taxon>
    </lineage>
</organism>
<evidence type="ECO:0000256" key="1">
    <source>
        <dbReference type="SAM" id="Phobius"/>
    </source>
</evidence>
<reference evidence="3 4" key="1">
    <citation type="submission" date="2019-02" db="EMBL/GenBank/DDBJ databases">
        <title>Arundinibacter roseus gen. nov., sp. nov., a new member of the family Cytophagaceae.</title>
        <authorList>
            <person name="Szuroczki S."/>
            <person name="Khayer B."/>
            <person name="Sproer C."/>
            <person name="Toumi M."/>
            <person name="Szabo A."/>
            <person name="Felfoldi T."/>
            <person name="Schumann P."/>
            <person name="Toth E."/>
        </authorList>
    </citation>
    <scope>NUCLEOTIDE SEQUENCE [LARGE SCALE GENOMIC DNA]</scope>
    <source>
        <strain evidence="3 4">DMA-k-7a</strain>
    </source>
</reference>
<feature type="transmembrane region" description="Helical" evidence="1">
    <location>
        <begin position="185"/>
        <end position="202"/>
    </location>
</feature>
<accession>A0A4R4KRG3</accession>